<dbReference type="Proteomes" id="UP000466104">
    <property type="component" value="Unassembled WGS sequence"/>
</dbReference>
<dbReference type="AlphaFoldDB" id="A0A7K0J8X6"/>
<evidence type="ECO:0000313" key="1">
    <source>
        <dbReference type="EMBL" id="MSS46414.1"/>
    </source>
</evidence>
<proteinExistence type="predicted"/>
<comment type="caution">
    <text evidence="1">The sequence shown here is derived from an EMBL/GenBank/DDBJ whole genome shotgun (WGS) entry which is preliminary data.</text>
</comment>
<keyword evidence="2" id="KW-1185">Reference proteome</keyword>
<evidence type="ECO:0000313" key="2">
    <source>
        <dbReference type="Proteomes" id="UP000466104"/>
    </source>
</evidence>
<reference evidence="1 2" key="1">
    <citation type="submission" date="2019-08" db="EMBL/GenBank/DDBJ databases">
        <title>In-depth cultivation of the pig gut microbiome towards novel bacterial diversity and tailored functional studies.</title>
        <authorList>
            <person name="Wylensek D."/>
            <person name="Hitch T.C.A."/>
            <person name="Clavel T."/>
        </authorList>
    </citation>
    <scope>NUCLEOTIDE SEQUENCE [LARGE SCALE GENOMIC DNA]</scope>
    <source>
        <strain evidence="1 2">WCA-380-WT-3A</strain>
    </source>
</reference>
<gene>
    <name evidence="1" type="ORF">FYJ43_10380</name>
</gene>
<organism evidence="1 2">
    <name type="scientific">Cutibacterium porci</name>
    <dbReference type="NCBI Taxonomy" id="2605781"/>
    <lineage>
        <taxon>Bacteria</taxon>
        <taxon>Bacillati</taxon>
        <taxon>Actinomycetota</taxon>
        <taxon>Actinomycetes</taxon>
        <taxon>Propionibacteriales</taxon>
        <taxon>Propionibacteriaceae</taxon>
        <taxon>Cutibacterium</taxon>
    </lineage>
</organism>
<protein>
    <submittedName>
        <fullName evidence="1">Uncharacterized protein</fullName>
    </submittedName>
</protein>
<dbReference type="EMBL" id="VUMG01000004">
    <property type="protein sequence ID" value="MSS46414.1"/>
    <property type="molecule type" value="Genomic_DNA"/>
</dbReference>
<sequence>MDAQRRLLLTCPLTAAVSRPSPSICGDVICCRIMCEAISAKLVLSKRGPDLPPRRILFVGS</sequence>
<name>A0A7K0J8X6_9ACTN</name>
<accession>A0A7K0J8X6</accession>